<keyword evidence="3" id="KW-1003">Cell membrane</keyword>
<keyword evidence="9 10" id="KW-0472">Membrane</keyword>
<organism evidence="11 12">
    <name type="scientific">Gordonia alkaliphila</name>
    <dbReference type="NCBI Taxonomy" id="1053547"/>
    <lineage>
        <taxon>Bacteria</taxon>
        <taxon>Bacillati</taxon>
        <taxon>Actinomycetota</taxon>
        <taxon>Actinomycetes</taxon>
        <taxon>Mycobacteriales</taxon>
        <taxon>Gordoniaceae</taxon>
        <taxon>Gordonia</taxon>
    </lineage>
</organism>
<feature type="transmembrane region" description="Helical" evidence="10">
    <location>
        <begin position="37"/>
        <end position="60"/>
    </location>
</feature>
<evidence type="ECO:0000256" key="2">
    <source>
        <dbReference type="ARBA" id="ARBA00008149"/>
    </source>
</evidence>
<dbReference type="Pfam" id="PF05108">
    <property type="entry name" value="T7SS_ESX1_EccB"/>
    <property type="match status" value="1"/>
</dbReference>
<dbReference type="NCBIfam" id="TIGR03919">
    <property type="entry name" value="T7SS_EccB"/>
    <property type="match status" value="1"/>
</dbReference>
<dbReference type="InterPro" id="IPR042485">
    <property type="entry name" value="T7SS_EccB_R3"/>
</dbReference>
<dbReference type="Gene3D" id="2.40.50.910">
    <property type="entry name" value="Type VII secretion system EccB, repeat 3 domain"/>
    <property type="match status" value="1"/>
</dbReference>
<dbReference type="PANTHER" id="PTHR40765:SF2">
    <property type="entry name" value="ESX-2 SECRETION SYSTEM ATPASE ECCB2"/>
    <property type="match status" value="1"/>
</dbReference>
<proteinExistence type="inferred from homology"/>
<evidence type="ECO:0000256" key="7">
    <source>
        <dbReference type="ARBA" id="ARBA00022840"/>
    </source>
</evidence>
<evidence type="ECO:0000256" key="9">
    <source>
        <dbReference type="ARBA" id="ARBA00023136"/>
    </source>
</evidence>
<evidence type="ECO:0000256" key="1">
    <source>
        <dbReference type="ARBA" id="ARBA00004162"/>
    </source>
</evidence>
<evidence type="ECO:0000256" key="10">
    <source>
        <dbReference type="SAM" id="Phobius"/>
    </source>
</evidence>
<protein>
    <submittedName>
        <fullName evidence="11">Type VII secretion protein EccB</fullName>
    </submittedName>
</protein>
<dbReference type="PANTHER" id="PTHR40765">
    <property type="entry name" value="ESX-2 SECRETION SYSTEM ATPASE ECCB2"/>
    <property type="match status" value="1"/>
</dbReference>
<evidence type="ECO:0000256" key="4">
    <source>
        <dbReference type="ARBA" id="ARBA00022692"/>
    </source>
</evidence>
<reference evidence="12" key="1">
    <citation type="journal article" date="2019" name="Int. J. Syst. Evol. Microbiol.">
        <title>The Global Catalogue of Microorganisms (GCM) 10K type strain sequencing project: providing services to taxonomists for standard genome sequencing and annotation.</title>
        <authorList>
            <consortium name="The Broad Institute Genomics Platform"/>
            <consortium name="The Broad Institute Genome Sequencing Center for Infectious Disease"/>
            <person name="Wu L."/>
            <person name="Ma J."/>
        </authorList>
    </citation>
    <scope>NUCLEOTIDE SEQUENCE [LARGE SCALE GENOMIC DNA]</scope>
    <source>
        <strain evidence="12">JCM 18077</strain>
    </source>
</reference>
<evidence type="ECO:0000256" key="5">
    <source>
        <dbReference type="ARBA" id="ARBA00022741"/>
    </source>
</evidence>
<dbReference type="InterPro" id="IPR044857">
    <property type="entry name" value="T7SS_EccB_R1"/>
</dbReference>
<evidence type="ECO:0000313" key="11">
    <source>
        <dbReference type="EMBL" id="GAA4745737.1"/>
    </source>
</evidence>
<sequence length="455" mass="46611">MTTRAQVSGYRFGLARAEHALVRRDARMLHDPMRSQFRALIAGAVVALLVVAGAGIYGLIAPAPSVAQAKIVTSDAGGLYVLVDDVMHPVPNLASARLVVGEPLPAKTVAQSAVSRYPRGSALGIPGAPVALPGPADRAVSSWSVCDDPAGGTAVVAGTLAADPAPSTTGALVRSGSGEWLLYQQQQRGGWRPVRARVQPSSTAVRRALGIDGATARPISPALLNAFPAEPELAVPEIAGRGGPGPGALRAEPVGTVIRLLGVDGRASYFVVLAEGVQPLSVAAAEALRGSDVGSAGSVREVSPGVLSRVPVVHRLPLEHFPAGPVALTPAGAVLCRRWEYAGSSAAARESLTVTERLPLPTGARVVGLRAGDGDGPALDGAYLRPGTGERVEVAGAQYYVTDAGVRYRLVGEDVGAVLGLPTAARPAPWPVLSLLPAGPQLARESALVERDLPR</sequence>
<dbReference type="Gene3D" id="3.30.2390.20">
    <property type="entry name" value="Type VII secretion system EccB, repeat 1 domain"/>
    <property type="match status" value="1"/>
</dbReference>
<dbReference type="RefSeq" id="WP_345312900.1">
    <property type="nucleotide sequence ID" value="NZ_BAABIE010000005.1"/>
</dbReference>
<comment type="subcellular location">
    <subcellularLocation>
        <location evidence="1">Cell membrane</location>
        <topology evidence="1">Single-pass membrane protein</topology>
    </subcellularLocation>
</comment>
<gene>
    <name evidence="11" type="primary">eccB</name>
    <name evidence="11" type="ORF">GCM10023217_13700</name>
</gene>
<keyword evidence="6" id="KW-0378">Hydrolase</keyword>
<keyword evidence="8 10" id="KW-1133">Transmembrane helix</keyword>
<dbReference type="EMBL" id="BAABIE010000005">
    <property type="protein sequence ID" value="GAA4745737.1"/>
    <property type="molecule type" value="Genomic_DNA"/>
</dbReference>
<evidence type="ECO:0000256" key="6">
    <source>
        <dbReference type="ARBA" id="ARBA00022801"/>
    </source>
</evidence>
<evidence type="ECO:0000313" key="12">
    <source>
        <dbReference type="Proteomes" id="UP001500822"/>
    </source>
</evidence>
<keyword evidence="4 10" id="KW-0812">Transmembrane</keyword>
<keyword evidence="5" id="KW-0547">Nucleotide-binding</keyword>
<evidence type="ECO:0000256" key="8">
    <source>
        <dbReference type="ARBA" id="ARBA00022989"/>
    </source>
</evidence>
<name>A0ABP8Z3W2_9ACTN</name>
<dbReference type="InterPro" id="IPR007795">
    <property type="entry name" value="T7SS_EccB"/>
</dbReference>
<keyword evidence="7" id="KW-0067">ATP-binding</keyword>
<comment type="caution">
    <text evidence="11">The sequence shown here is derived from an EMBL/GenBank/DDBJ whole genome shotgun (WGS) entry which is preliminary data.</text>
</comment>
<dbReference type="Proteomes" id="UP001500822">
    <property type="component" value="Unassembled WGS sequence"/>
</dbReference>
<accession>A0ABP8Z3W2</accession>
<keyword evidence="12" id="KW-1185">Reference proteome</keyword>
<evidence type="ECO:0000256" key="3">
    <source>
        <dbReference type="ARBA" id="ARBA00022475"/>
    </source>
</evidence>
<comment type="similarity">
    <text evidence="2">Belongs to the EccB family.</text>
</comment>